<gene>
    <name evidence="3" type="ORF">Ari01nite_27480</name>
</gene>
<proteinExistence type="inferred from homology"/>
<name>A0A919JY90_9ACTN</name>
<protein>
    <recommendedName>
        <fullName evidence="5">N-acyl-D-glucosamine 2-epimerase</fullName>
    </recommendedName>
</protein>
<dbReference type="Proteomes" id="UP000636960">
    <property type="component" value="Unassembled WGS sequence"/>
</dbReference>
<evidence type="ECO:0000256" key="1">
    <source>
        <dbReference type="ARBA" id="ARBA00008558"/>
    </source>
</evidence>
<reference evidence="3" key="1">
    <citation type="submission" date="2021-01" db="EMBL/GenBank/DDBJ databases">
        <title>Whole genome shotgun sequence of Actinoplanes rishiriensis NBRC 108556.</title>
        <authorList>
            <person name="Komaki H."/>
            <person name="Tamura T."/>
        </authorList>
    </citation>
    <scope>NUCLEOTIDE SEQUENCE</scope>
    <source>
        <strain evidence="3">NBRC 108556</strain>
    </source>
</reference>
<dbReference type="Gene3D" id="1.50.10.10">
    <property type="match status" value="1"/>
</dbReference>
<dbReference type="InterPro" id="IPR024705">
    <property type="entry name" value="Ssp411"/>
</dbReference>
<comment type="similarity">
    <text evidence="1">Belongs to the N-acylglucosamine 2-epimerase family.</text>
</comment>
<organism evidence="3 4">
    <name type="scientific">Paractinoplanes rishiriensis</name>
    <dbReference type="NCBI Taxonomy" id="1050105"/>
    <lineage>
        <taxon>Bacteria</taxon>
        <taxon>Bacillati</taxon>
        <taxon>Actinomycetota</taxon>
        <taxon>Actinomycetes</taxon>
        <taxon>Micromonosporales</taxon>
        <taxon>Micromonosporaceae</taxon>
        <taxon>Paractinoplanes</taxon>
    </lineage>
</organism>
<evidence type="ECO:0000256" key="2">
    <source>
        <dbReference type="ARBA" id="ARBA00023235"/>
    </source>
</evidence>
<keyword evidence="4" id="KW-1185">Reference proteome</keyword>
<dbReference type="InterPro" id="IPR010819">
    <property type="entry name" value="AGE/CE"/>
</dbReference>
<keyword evidence="2" id="KW-0413">Isomerase</keyword>
<evidence type="ECO:0008006" key="5">
    <source>
        <dbReference type="Google" id="ProtNLM"/>
    </source>
</evidence>
<dbReference type="RefSeq" id="WP_203781579.1">
    <property type="nucleotide sequence ID" value="NZ_BOMV01000026.1"/>
</dbReference>
<dbReference type="AlphaFoldDB" id="A0A919JY90"/>
<dbReference type="PANTHER" id="PTHR42899:SF1">
    <property type="entry name" value="SPERMATOGENESIS-ASSOCIATED PROTEIN 20"/>
    <property type="match status" value="1"/>
</dbReference>
<dbReference type="InterPro" id="IPR008928">
    <property type="entry name" value="6-hairpin_glycosidase_sf"/>
</dbReference>
<dbReference type="SUPFAM" id="SSF52091">
    <property type="entry name" value="SpoIIaa-like"/>
    <property type="match status" value="1"/>
</dbReference>
<sequence>MSNALDFTFSDLIAGYLTGYDPDTDIAELHTSDGRPYSVKITSNTVGEMIRNLGEAYIDATAQLRGLMQPGRFIHAYGVFYPAEAGGTAFEAKHITLFGKEADEYRFETQDWWQRQIVKIADFYLDSEFGAGATTFDYRNYRTDLTMLGTATASTRQETDTISRLVYGLATAYLLSGKQRYLDAASAGARYLIEHLCCVDRTAEVAYWYHALVIEPDGTERKILASEFGDDYNAIPCYEQIYALAGLTQVYRITGDPKLREIIDLTVNLFDKYFKDKTNFSDGTPRRGYYSHIDPVTFDPLSPALDDGPRTNRDRKNWNSVGDHIPAYLINLFLATGEQRYADMLEDQCDTITKHFPDYANSPFVQEKFFGDWSKDQHYGSQQNRAIVGHNLKIAWNLMRVNSARPKAEYVEFAEKIADLMPGVGSDRQRGGWYDMVERVTAPGEKFHRLVWHDRKAWWQQEQGILAYLILNGVFGKPEYAKQARESAAFYNAWMLDTGAGGVYFNVLANGMPFALGGERSKGSHSMAMYHSAELAFLAAVYGNLLSNSNPMDFYFHPQPGAFNGVLRVSPDLLPPKSVKIAQVWVNGHEHRDFDADTLTVRLPKSQEQQVVRVRILPVSVDFSADTLDTTGGRAQISLLGTLTSADLSVLFEQVEAALAAGCGTISIDMTDLVYLDPQAVRYLALTKQHREFALDITGAKGQVAQQLQDSELYQELATAGARPARGRKGGRS</sequence>
<dbReference type="EMBL" id="BOMV01000026">
    <property type="protein sequence ID" value="GIE95283.1"/>
    <property type="molecule type" value="Genomic_DNA"/>
</dbReference>
<dbReference type="SUPFAM" id="SSF48208">
    <property type="entry name" value="Six-hairpin glycosidases"/>
    <property type="match status" value="1"/>
</dbReference>
<dbReference type="Pfam" id="PF07221">
    <property type="entry name" value="GlcNAc_2-epim"/>
    <property type="match status" value="1"/>
</dbReference>
<comment type="caution">
    <text evidence="3">The sequence shown here is derived from an EMBL/GenBank/DDBJ whole genome shotgun (WGS) entry which is preliminary data.</text>
</comment>
<dbReference type="GO" id="GO:0005975">
    <property type="term" value="P:carbohydrate metabolic process"/>
    <property type="evidence" value="ECO:0007669"/>
    <property type="project" value="InterPro"/>
</dbReference>
<dbReference type="InterPro" id="IPR036513">
    <property type="entry name" value="STAS_dom_sf"/>
</dbReference>
<dbReference type="InterPro" id="IPR012341">
    <property type="entry name" value="6hp_glycosidase-like_sf"/>
</dbReference>
<dbReference type="GO" id="GO:0016853">
    <property type="term" value="F:isomerase activity"/>
    <property type="evidence" value="ECO:0007669"/>
    <property type="project" value="UniProtKB-KW"/>
</dbReference>
<accession>A0A919JY90</accession>
<evidence type="ECO:0000313" key="3">
    <source>
        <dbReference type="EMBL" id="GIE95283.1"/>
    </source>
</evidence>
<dbReference type="PANTHER" id="PTHR42899">
    <property type="entry name" value="SPERMATOGENESIS-ASSOCIATED PROTEIN 20"/>
    <property type="match status" value="1"/>
</dbReference>
<evidence type="ECO:0000313" key="4">
    <source>
        <dbReference type="Proteomes" id="UP000636960"/>
    </source>
</evidence>